<dbReference type="SMART" id="SM00387">
    <property type="entry name" value="HATPase_c"/>
    <property type="match status" value="1"/>
</dbReference>
<dbReference type="InterPro" id="IPR004358">
    <property type="entry name" value="Sig_transdc_His_kin-like_C"/>
</dbReference>
<dbReference type="Gene3D" id="3.30.565.10">
    <property type="entry name" value="Histidine kinase-like ATPase, C-terminal domain"/>
    <property type="match status" value="1"/>
</dbReference>
<dbReference type="Pfam" id="PF00512">
    <property type="entry name" value="HisKA"/>
    <property type="match status" value="1"/>
</dbReference>
<evidence type="ECO:0000256" key="4">
    <source>
        <dbReference type="ARBA" id="ARBA00022679"/>
    </source>
</evidence>
<dbReference type="PROSITE" id="PS50109">
    <property type="entry name" value="HIS_KIN"/>
    <property type="match status" value="1"/>
</dbReference>
<dbReference type="InterPro" id="IPR029016">
    <property type="entry name" value="GAF-like_dom_sf"/>
</dbReference>
<keyword evidence="10" id="KW-1185">Reference proteome</keyword>
<dbReference type="SMART" id="SM00065">
    <property type="entry name" value="GAF"/>
    <property type="match status" value="1"/>
</dbReference>
<dbReference type="InterPro" id="IPR003661">
    <property type="entry name" value="HisK_dim/P_dom"/>
</dbReference>
<dbReference type="SUPFAM" id="SSF55874">
    <property type="entry name" value="ATPase domain of HSP90 chaperone/DNA topoisomerase II/histidine kinase"/>
    <property type="match status" value="1"/>
</dbReference>
<accession>A0A1S8ASY6</accession>
<protein>
    <recommendedName>
        <fullName evidence="2">histidine kinase</fullName>
        <ecNumber evidence="2">2.7.13.3</ecNumber>
    </recommendedName>
</protein>
<feature type="domain" description="PAS" evidence="8">
    <location>
        <begin position="5"/>
        <end position="58"/>
    </location>
</feature>
<evidence type="ECO:0000256" key="1">
    <source>
        <dbReference type="ARBA" id="ARBA00000085"/>
    </source>
</evidence>
<dbReference type="InterPro" id="IPR036097">
    <property type="entry name" value="HisK_dim/P_sf"/>
</dbReference>
<dbReference type="PANTHER" id="PTHR43711:SF1">
    <property type="entry name" value="HISTIDINE KINASE 1"/>
    <property type="match status" value="1"/>
</dbReference>
<evidence type="ECO:0000256" key="6">
    <source>
        <dbReference type="ARBA" id="ARBA00023012"/>
    </source>
</evidence>
<evidence type="ECO:0000259" key="8">
    <source>
        <dbReference type="PROSITE" id="PS50112"/>
    </source>
</evidence>
<feature type="domain" description="PAS" evidence="8">
    <location>
        <begin position="126"/>
        <end position="197"/>
    </location>
</feature>
<dbReference type="SUPFAM" id="SSF55785">
    <property type="entry name" value="PYP-like sensor domain (PAS domain)"/>
    <property type="match status" value="2"/>
</dbReference>
<evidence type="ECO:0000259" key="7">
    <source>
        <dbReference type="PROSITE" id="PS50109"/>
    </source>
</evidence>
<keyword evidence="5 9" id="KW-0418">Kinase</keyword>
<dbReference type="InterPro" id="IPR003594">
    <property type="entry name" value="HATPase_dom"/>
</dbReference>
<evidence type="ECO:0000256" key="2">
    <source>
        <dbReference type="ARBA" id="ARBA00012438"/>
    </source>
</evidence>
<dbReference type="SUPFAM" id="SSF55781">
    <property type="entry name" value="GAF domain-like"/>
    <property type="match status" value="1"/>
</dbReference>
<dbReference type="STRING" id="301967.A6E15_00855"/>
<evidence type="ECO:0000256" key="3">
    <source>
        <dbReference type="ARBA" id="ARBA00022553"/>
    </source>
</evidence>
<comment type="caution">
    <text evidence="9">The sequence shown here is derived from an EMBL/GenBank/DDBJ whole genome shotgun (WGS) entry which is preliminary data.</text>
</comment>
<dbReference type="Proteomes" id="UP000189370">
    <property type="component" value="Unassembled WGS sequence"/>
</dbReference>
<name>A0A1S8ASY6_9EURY</name>
<dbReference type="Pfam" id="PF13185">
    <property type="entry name" value="GAF_2"/>
    <property type="match status" value="1"/>
</dbReference>
<dbReference type="PROSITE" id="PS50112">
    <property type="entry name" value="PAS"/>
    <property type="match status" value="2"/>
</dbReference>
<dbReference type="InterPro" id="IPR005467">
    <property type="entry name" value="His_kinase_dom"/>
</dbReference>
<dbReference type="Pfam" id="PF02518">
    <property type="entry name" value="HATPase_c"/>
    <property type="match status" value="1"/>
</dbReference>
<dbReference type="OrthoDB" id="8127at2157"/>
<dbReference type="Gene3D" id="3.30.450.20">
    <property type="entry name" value="PAS domain"/>
    <property type="match status" value="2"/>
</dbReference>
<dbReference type="RefSeq" id="WP_076142967.1">
    <property type="nucleotide sequence ID" value="NZ_LWLN01000001.1"/>
</dbReference>
<evidence type="ECO:0000313" key="10">
    <source>
        <dbReference type="Proteomes" id="UP000189370"/>
    </source>
</evidence>
<reference evidence="10" key="1">
    <citation type="submission" date="2016-04" db="EMBL/GenBank/DDBJ databases">
        <authorList>
            <person name="Chen S.-C."/>
            <person name="Lai M.-C."/>
        </authorList>
    </citation>
    <scope>NUCLEOTIDE SEQUENCE [LARGE SCALE GENOMIC DNA]</scope>
    <source>
        <strain evidence="10">AB14</strain>
    </source>
</reference>
<dbReference type="GO" id="GO:0006355">
    <property type="term" value="P:regulation of DNA-templated transcription"/>
    <property type="evidence" value="ECO:0007669"/>
    <property type="project" value="InterPro"/>
</dbReference>
<dbReference type="EC" id="2.7.13.3" evidence="2"/>
<dbReference type="PANTHER" id="PTHR43711">
    <property type="entry name" value="TWO-COMPONENT HISTIDINE KINASE"/>
    <property type="match status" value="1"/>
</dbReference>
<dbReference type="PRINTS" id="PR00344">
    <property type="entry name" value="BCTRLSENSOR"/>
</dbReference>
<dbReference type="AlphaFoldDB" id="A0A1S8ASY6"/>
<dbReference type="NCBIfam" id="TIGR00229">
    <property type="entry name" value="sensory_box"/>
    <property type="match status" value="2"/>
</dbReference>
<comment type="catalytic activity">
    <reaction evidence="1">
        <text>ATP + protein L-histidine = ADP + protein N-phospho-L-histidine.</text>
        <dbReference type="EC" id="2.7.13.3"/>
    </reaction>
</comment>
<evidence type="ECO:0000313" key="9">
    <source>
        <dbReference type="EMBL" id="OLZ39619.1"/>
    </source>
</evidence>
<dbReference type="InterPro" id="IPR013767">
    <property type="entry name" value="PAS_fold"/>
</dbReference>
<dbReference type="Gene3D" id="1.10.287.130">
    <property type="match status" value="1"/>
</dbReference>
<dbReference type="SUPFAM" id="SSF47384">
    <property type="entry name" value="Homodimeric domain of signal transducing histidine kinase"/>
    <property type="match status" value="1"/>
</dbReference>
<keyword evidence="6" id="KW-0902">Two-component regulatory system</keyword>
<keyword evidence="4" id="KW-0808">Transferase</keyword>
<dbReference type="InterPro" id="IPR035965">
    <property type="entry name" value="PAS-like_dom_sf"/>
</dbReference>
<feature type="domain" description="Histidine kinase" evidence="7">
    <location>
        <begin position="422"/>
        <end position="610"/>
    </location>
</feature>
<dbReference type="CDD" id="cd00082">
    <property type="entry name" value="HisKA"/>
    <property type="match status" value="1"/>
</dbReference>
<keyword evidence="3" id="KW-0597">Phosphoprotein</keyword>
<organism evidence="9 10">
    <name type="scientific">Natrinema saccharevitans</name>
    <dbReference type="NCBI Taxonomy" id="301967"/>
    <lineage>
        <taxon>Archaea</taxon>
        <taxon>Methanobacteriati</taxon>
        <taxon>Methanobacteriota</taxon>
        <taxon>Stenosarchaea group</taxon>
        <taxon>Halobacteria</taxon>
        <taxon>Halobacteriales</taxon>
        <taxon>Natrialbaceae</taxon>
        <taxon>Natrinema</taxon>
    </lineage>
</organism>
<dbReference type="GO" id="GO:0000155">
    <property type="term" value="F:phosphorelay sensor kinase activity"/>
    <property type="evidence" value="ECO:0007669"/>
    <property type="project" value="InterPro"/>
</dbReference>
<gene>
    <name evidence="9" type="ORF">A6E15_00855</name>
</gene>
<dbReference type="InterPro" id="IPR050736">
    <property type="entry name" value="Sensor_HK_Regulatory"/>
</dbReference>
<dbReference type="SMART" id="SM00388">
    <property type="entry name" value="HisKA"/>
    <property type="match status" value="1"/>
</dbReference>
<sequence>MDQDLRQRYEAICEASPDAIVVVDHDGWITYANDRVTDLFGYDPSELVGEPIEILVPEAARDDHVADRDAYLADPETRPMGAGLDLSGRRKDGSEIPVDISLSPIESGGRREVMAAVRDVRDREALRAKYQTILEAVPDPVVVADAVTGEIVEVNERAGDLLGYDPHELVGRSQTDLHPPDERERYRALFEEYVASTRSDRSILHAFPDGSDVHVETSAGERIPVEINAHVFDLYDRRLIAGVFRDMTDRKEYQRQLRALHSATRQLLAADDREEIATLVADAARTILGYEYNVVRLADDDRLRPAAVTDGAETELGDRPTYPIDGATPVSRAYDSGDSLRFDDVRSLEDGYDRGDARSAMYHPMGDHGVVSVVDPAVGTFDPSDEELASVLSVNAEIALNRLAYERDLERQNERLDEFASIVAHDLRNPLNVAQGLLEDDLAESETANGDEIEAVLDRMEGIVDDVLTMVRGGYEVDDVEPLEFDAIVTDCWDCVATADAALRIDSNGLFYADSSRVRNLFENLFRNAVEHGGPDVTVTVALSETGFAVADDGPGIPPADRDCVLEPGWTTDENGTGLGLNIVREIARAHDWGIAVTESAAGGARFEFTGVRTVPYDDAFEADPERL</sequence>
<evidence type="ECO:0000256" key="5">
    <source>
        <dbReference type="ARBA" id="ARBA00022777"/>
    </source>
</evidence>
<dbReference type="Gene3D" id="3.30.450.40">
    <property type="match status" value="1"/>
</dbReference>
<dbReference type="Pfam" id="PF00989">
    <property type="entry name" value="PAS"/>
    <property type="match status" value="2"/>
</dbReference>
<dbReference type="CDD" id="cd00075">
    <property type="entry name" value="HATPase"/>
    <property type="match status" value="1"/>
</dbReference>
<dbReference type="InterPro" id="IPR000014">
    <property type="entry name" value="PAS"/>
</dbReference>
<dbReference type="EMBL" id="LWLN01000001">
    <property type="protein sequence ID" value="OLZ39619.1"/>
    <property type="molecule type" value="Genomic_DNA"/>
</dbReference>
<dbReference type="CDD" id="cd00130">
    <property type="entry name" value="PAS"/>
    <property type="match status" value="2"/>
</dbReference>
<dbReference type="InterPro" id="IPR036890">
    <property type="entry name" value="HATPase_C_sf"/>
</dbReference>
<dbReference type="SMART" id="SM00091">
    <property type="entry name" value="PAS"/>
    <property type="match status" value="2"/>
</dbReference>
<dbReference type="InterPro" id="IPR003018">
    <property type="entry name" value="GAF"/>
</dbReference>
<proteinExistence type="predicted"/>